<reference evidence="1" key="1">
    <citation type="submission" date="2021-06" db="EMBL/GenBank/DDBJ databases">
        <authorList>
            <person name="Kallberg Y."/>
            <person name="Tangrot J."/>
            <person name="Rosling A."/>
        </authorList>
    </citation>
    <scope>NUCLEOTIDE SEQUENCE</scope>
    <source>
        <strain evidence="1">CL356</strain>
    </source>
</reference>
<comment type="caution">
    <text evidence="1">The sequence shown here is derived from an EMBL/GenBank/DDBJ whole genome shotgun (WGS) entry which is preliminary data.</text>
</comment>
<accession>A0ACA9PVG3</accession>
<organism evidence="1 2">
    <name type="scientific">Acaulospora colombiana</name>
    <dbReference type="NCBI Taxonomy" id="27376"/>
    <lineage>
        <taxon>Eukaryota</taxon>
        <taxon>Fungi</taxon>
        <taxon>Fungi incertae sedis</taxon>
        <taxon>Mucoromycota</taxon>
        <taxon>Glomeromycotina</taxon>
        <taxon>Glomeromycetes</taxon>
        <taxon>Diversisporales</taxon>
        <taxon>Acaulosporaceae</taxon>
        <taxon>Acaulospora</taxon>
    </lineage>
</organism>
<protein>
    <submittedName>
        <fullName evidence="1">14324_t:CDS:1</fullName>
    </submittedName>
</protein>
<feature type="non-terminal residue" evidence="1">
    <location>
        <position position="1"/>
    </location>
</feature>
<dbReference type="EMBL" id="CAJVPT010038116">
    <property type="protein sequence ID" value="CAG8719421.1"/>
    <property type="molecule type" value="Genomic_DNA"/>
</dbReference>
<feature type="non-terminal residue" evidence="1">
    <location>
        <position position="170"/>
    </location>
</feature>
<name>A0ACA9PVG3_9GLOM</name>
<keyword evidence="2" id="KW-1185">Reference proteome</keyword>
<sequence length="170" mass="18754">PEETVSGSIGEKNTEFFKPPPALLLEDMLPEVFVDKNIGKVFRIPEEIMPKFEIFKFPPILGREVGLTYIPKSVELIKLLESASKESSANGNLILSGQMGAGKSALLLQAVNCALCSGKWIVIYISDAIKYVNSTHPYAKDKGKDEFIQPTLANELCKQIKLVNEELLEG</sequence>
<gene>
    <name evidence="1" type="ORF">ACOLOM_LOCUS11070</name>
</gene>
<dbReference type="Proteomes" id="UP000789525">
    <property type="component" value="Unassembled WGS sequence"/>
</dbReference>
<proteinExistence type="predicted"/>
<evidence type="ECO:0000313" key="1">
    <source>
        <dbReference type="EMBL" id="CAG8719421.1"/>
    </source>
</evidence>
<evidence type="ECO:0000313" key="2">
    <source>
        <dbReference type="Proteomes" id="UP000789525"/>
    </source>
</evidence>